<feature type="coiled-coil region" evidence="1">
    <location>
        <begin position="238"/>
        <end position="265"/>
    </location>
</feature>
<reference evidence="2" key="1">
    <citation type="submission" date="2021-02" db="EMBL/GenBank/DDBJ databases">
        <authorList>
            <person name="Nowell W R."/>
        </authorList>
    </citation>
    <scope>NUCLEOTIDE SEQUENCE</scope>
</reference>
<evidence type="ECO:0000256" key="1">
    <source>
        <dbReference type="SAM" id="Coils"/>
    </source>
</evidence>
<proteinExistence type="predicted"/>
<dbReference type="Proteomes" id="UP000663889">
    <property type="component" value="Unassembled WGS sequence"/>
</dbReference>
<sequence>MKPLEAEIRHLFNHHISMLCNQKWKIIDEITKWSITLISQIQEHVTQQRKFLDQVYEKKVFCLNTIRDRILKQALIYEQKEDNEQVNQWLNQCNTLKLELATLNYINRPISTIQLVAEEQSIQPNTDDEQNEQKTEVEQSPIELIDNNEKNIINNTDTNEYEPPQVTSTNTASINTPSLLTKSMNNEDQSIINNSKLKNNVSNDNELLGKCPVCFMIFPQIRQYQSETEIRNLFERHMKVLYDQKQKMINEIAEWENNLIRQIQENVANQKTLLEQECKYQLNYLQAKCQEFLDTALIYEENKNREEVRQLIEQCHAVKFEIGVFEYPERLIPFIKMQKEQQRVELKQDVFNTHQLNSKSTNNDNFRIDNNKNLYASTSSMSTFASSNQINQQLLTTLSSVDNNHLITDNNNRNSNMINHHDILNKCPVCFIIFPSTIGTSERSKHVNQHFGDS</sequence>
<name>A0A814FRQ6_9BILA</name>
<organism evidence="2 3">
    <name type="scientific">Rotaria sordida</name>
    <dbReference type="NCBI Taxonomy" id="392033"/>
    <lineage>
        <taxon>Eukaryota</taxon>
        <taxon>Metazoa</taxon>
        <taxon>Spiralia</taxon>
        <taxon>Gnathifera</taxon>
        <taxon>Rotifera</taxon>
        <taxon>Eurotatoria</taxon>
        <taxon>Bdelloidea</taxon>
        <taxon>Philodinida</taxon>
        <taxon>Philodinidae</taxon>
        <taxon>Rotaria</taxon>
    </lineage>
</organism>
<comment type="caution">
    <text evidence="2">The sequence shown here is derived from an EMBL/GenBank/DDBJ whole genome shotgun (WGS) entry which is preliminary data.</text>
</comment>
<keyword evidence="1" id="KW-0175">Coiled coil</keyword>
<evidence type="ECO:0000313" key="3">
    <source>
        <dbReference type="Proteomes" id="UP000663889"/>
    </source>
</evidence>
<gene>
    <name evidence="2" type="ORF">SEV965_LOCUS10144</name>
</gene>
<evidence type="ECO:0000313" key="2">
    <source>
        <dbReference type="EMBL" id="CAF0988583.1"/>
    </source>
</evidence>
<dbReference type="AlphaFoldDB" id="A0A814FRQ6"/>
<accession>A0A814FRQ6</accession>
<protein>
    <submittedName>
        <fullName evidence="2">Uncharacterized protein</fullName>
    </submittedName>
</protein>
<dbReference type="EMBL" id="CAJNOU010000408">
    <property type="protein sequence ID" value="CAF0988583.1"/>
    <property type="molecule type" value="Genomic_DNA"/>
</dbReference>